<keyword evidence="2" id="KW-1185">Reference proteome</keyword>
<accession>A0AAE1G9C8</accession>
<dbReference type="EMBL" id="JAWQEG010000620">
    <property type="protein sequence ID" value="KAK3887645.1"/>
    <property type="molecule type" value="Genomic_DNA"/>
</dbReference>
<name>A0AAE1G9C8_PETCI</name>
<proteinExistence type="predicted"/>
<dbReference type="AlphaFoldDB" id="A0AAE1G9C8"/>
<reference evidence="1" key="1">
    <citation type="submission" date="2023-10" db="EMBL/GenBank/DDBJ databases">
        <title>Genome assemblies of two species of porcelain crab, Petrolisthes cinctipes and Petrolisthes manimaculis (Anomura: Porcellanidae).</title>
        <authorList>
            <person name="Angst P."/>
        </authorList>
    </citation>
    <scope>NUCLEOTIDE SEQUENCE</scope>
    <source>
        <strain evidence="1">PB745_01</strain>
        <tissue evidence="1">Gill</tissue>
    </source>
</reference>
<organism evidence="1 2">
    <name type="scientific">Petrolisthes cinctipes</name>
    <name type="common">Flat porcelain crab</name>
    <dbReference type="NCBI Taxonomy" id="88211"/>
    <lineage>
        <taxon>Eukaryota</taxon>
        <taxon>Metazoa</taxon>
        <taxon>Ecdysozoa</taxon>
        <taxon>Arthropoda</taxon>
        <taxon>Crustacea</taxon>
        <taxon>Multicrustacea</taxon>
        <taxon>Malacostraca</taxon>
        <taxon>Eumalacostraca</taxon>
        <taxon>Eucarida</taxon>
        <taxon>Decapoda</taxon>
        <taxon>Pleocyemata</taxon>
        <taxon>Anomura</taxon>
        <taxon>Galatheoidea</taxon>
        <taxon>Porcellanidae</taxon>
        <taxon>Petrolisthes</taxon>
    </lineage>
</organism>
<gene>
    <name evidence="1" type="ORF">Pcinc_008252</name>
</gene>
<evidence type="ECO:0000313" key="2">
    <source>
        <dbReference type="Proteomes" id="UP001286313"/>
    </source>
</evidence>
<protein>
    <submittedName>
        <fullName evidence="1">Uncharacterized protein</fullName>
    </submittedName>
</protein>
<dbReference type="Proteomes" id="UP001286313">
    <property type="component" value="Unassembled WGS sequence"/>
</dbReference>
<comment type="caution">
    <text evidence="1">The sequence shown here is derived from an EMBL/GenBank/DDBJ whole genome shotgun (WGS) entry which is preliminary data.</text>
</comment>
<evidence type="ECO:0000313" key="1">
    <source>
        <dbReference type="EMBL" id="KAK3887645.1"/>
    </source>
</evidence>
<sequence>MKEQAEQVLKKTYKRRESITQKVTEPPWINDEIRKKISQRRNLNKRKRNAETPEVKEEMQRLYKEKKNEVQTVIKEEIYKHERKITDEVKNSSEKGKRIWEHINKLKGKTQTKEEDHTLYNDDGNKMSEQEMISKLKEFWSNIYQKHDNNIKEVWNKEEMEKLCVHDRDNKSVNSNNTKMITPVRV</sequence>